<dbReference type="InterPro" id="IPR006595">
    <property type="entry name" value="CTLH_C"/>
</dbReference>
<dbReference type="Gene3D" id="2.60.120.920">
    <property type="match status" value="1"/>
</dbReference>
<dbReference type="SMART" id="SM00668">
    <property type="entry name" value="CTLH"/>
    <property type="match status" value="1"/>
</dbReference>
<dbReference type="InterPro" id="IPR024964">
    <property type="entry name" value="CTLH/CRA"/>
</dbReference>
<evidence type="ECO:0000256" key="2">
    <source>
        <dbReference type="SAM" id="MobiDB-lite"/>
    </source>
</evidence>
<organism evidence="5 6">
    <name type="scientific">Sarocladium strictum</name>
    <name type="common">Black bundle disease fungus</name>
    <name type="synonym">Acremonium strictum</name>
    <dbReference type="NCBI Taxonomy" id="5046"/>
    <lineage>
        <taxon>Eukaryota</taxon>
        <taxon>Fungi</taxon>
        <taxon>Dikarya</taxon>
        <taxon>Ascomycota</taxon>
        <taxon>Pezizomycotina</taxon>
        <taxon>Sordariomycetes</taxon>
        <taxon>Hypocreomycetidae</taxon>
        <taxon>Hypocreales</taxon>
        <taxon>Sarocladiaceae</taxon>
        <taxon>Sarocladium</taxon>
    </lineage>
</organism>
<evidence type="ECO:0000259" key="3">
    <source>
        <dbReference type="PROSITE" id="PS50188"/>
    </source>
</evidence>
<dbReference type="Proteomes" id="UP001175261">
    <property type="component" value="Unassembled WGS sequence"/>
</dbReference>
<protein>
    <recommendedName>
        <fullName evidence="7">Protein SSH4</fullName>
    </recommendedName>
</protein>
<feature type="compositionally biased region" description="Low complexity" evidence="2">
    <location>
        <begin position="38"/>
        <end position="48"/>
    </location>
</feature>
<gene>
    <name evidence="5" type="ORF">NLU13_5498</name>
</gene>
<dbReference type="InterPro" id="IPR050618">
    <property type="entry name" value="Ubq-SigPath_Reg"/>
</dbReference>
<evidence type="ECO:0000313" key="6">
    <source>
        <dbReference type="Proteomes" id="UP001175261"/>
    </source>
</evidence>
<dbReference type="InterPro" id="IPR006594">
    <property type="entry name" value="LisH"/>
</dbReference>
<feature type="compositionally biased region" description="Polar residues" evidence="2">
    <location>
        <begin position="92"/>
        <end position="103"/>
    </location>
</feature>
<dbReference type="Pfam" id="PF10607">
    <property type="entry name" value="CTLH"/>
    <property type="match status" value="1"/>
</dbReference>
<dbReference type="Pfam" id="PF00622">
    <property type="entry name" value="SPRY"/>
    <property type="match status" value="1"/>
</dbReference>
<evidence type="ECO:0000313" key="5">
    <source>
        <dbReference type="EMBL" id="KAK0387185.1"/>
    </source>
</evidence>
<sequence length="677" mass="75165">MTSPHRHGSSSLEESDSSSTHSNNPNVRSRYNSGPTRASAAAAAAAASHFYTHPSRVSLLNPSHPHSIGSPTSQLRDTETAAEMEEDRTDGTRGSSWRNGSGTPSFSRAFDMFTAPDDVDDASHLEEDRFFVPSYLEGSTYVHQLEEAHLVKVQAQREAKRSSVNGGASSGLGSRPASLPQGSYMGMAHTVIERPPAFEADDDLAPLPTRWNKDDMWGGIEVQPDGLSIKYTGQKNHHEREHEASAVRADHYMPPQCGLYYFEVQIMSAKRNDATIAVGFCTKAAQMSRPIGWEPESWGYHGDDGQCLTAHSVGKYYGQPFNAGDVIGCGVNFRDNTAFFTKNGARLHKLDPFANISRGKLYPAISLKKAGEHVRANFGQTPFVYDINQLMREQRESVQQTISLADSSRLEPGMTETDLVQTLVLQFLQHDGYVETARAFAEDMRVQKEALNMDPDTTVDGINIKDDEDANNRQRIRRAILEGDVDRALKFTNVYYPRVLAENEQVHFRLRCRRFVEMVRKIAILNMKNDSRGDAAEQDMDMDMDHPSPVDAEVQAELLELEGSMLEYGQSLQAEYATDPRREVSKALNEIWSLLAYKNPLKEPQVSHLLDRKGRVAVAEELNSAILLSLGKSSRAALEKVLAQTTVLLEELRQDGGDGAFVSVKDLVDEIPKSSEI</sequence>
<dbReference type="SMART" id="SM00449">
    <property type="entry name" value="SPRY"/>
    <property type="match status" value="1"/>
</dbReference>
<accession>A0AA39L7V2</accession>
<dbReference type="InterPro" id="IPR013320">
    <property type="entry name" value="ConA-like_dom_sf"/>
</dbReference>
<dbReference type="InterPro" id="IPR013144">
    <property type="entry name" value="CRA_dom"/>
</dbReference>
<feature type="region of interest" description="Disordered" evidence="2">
    <location>
        <begin position="1"/>
        <end position="103"/>
    </location>
</feature>
<dbReference type="PROSITE" id="PS50897">
    <property type="entry name" value="CTLH"/>
    <property type="match status" value="1"/>
</dbReference>
<evidence type="ECO:0008006" key="7">
    <source>
        <dbReference type="Google" id="ProtNLM"/>
    </source>
</evidence>
<comment type="function">
    <text evidence="1">Involved in the proteasome-dependent degradation of fructose-1,6-bisphosphatase.</text>
</comment>
<feature type="domain" description="CTLH" evidence="4">
    <location>
        <begin position="469"/>
        <end position="526"/>
    </location>
</feature>
<reference evidence="5" key="1">
    <citation type="submission" date="2022-10" db="EMBL/GenBank/DDBJ databases">
        <title>Determination and structural analysis of whole genome sequence of Sarocladium strictum F4-1.</title>
        <authorList>
            <person name="Hu L."/>
            <person name="Jiang Y."/>
        </authorList>
    </citation>
    <scope>NUCLEOTIDE SEQUENCE</scope>
    <source>
        <strain evidence="5">F4-1</strain>
    </source>
</reference>
<dbReference type="PROSITE" id="PS50188">
    <property type="entry name" value="B302_SPRY"/>
    <property type="match status" value="1"/>
</dbReference>
<dbReference type="EMBL" id="JAPDFR010000004">
    <property type="protein sequence ID" value="KAK0387185.1"/>
    <property type="molecule type" value="Genomic_DNA"/>
</dbReference>
<dbReference type="InterPro" id="IPR003877">
    <property type="entry name" value="SPRY_dom"/>
</dbReference>
<evidence type="ECO:0000256" key="1">
    <source>
        <dbReference type="ARBA" id="ARBA00002343"/>
    </source>
</evidence>
<feature type="domain" description="B30.2/SPRY" evidence="3">
    <location>
        <begin position="189"/>
        <end position="383"/>
    </location>
</feature>
<dbReference type="PROSITE" id="PS50896">
    <property type="entry name" value="LISH"/>
    <property type="match status" value="1"/>
</dbReference>
<dbReference type="AlphaFoldDB" id="A0AA39L7V2"/>
<dbReference type="SUPFAM" id="SSF49899">
    <property type="entry name" value="Concanavalin A-like lectins/glucanases"/>
    <property type="match status" value="1"/>
</dbReference>
<keyword evidence="6" id="KW-1185">Reference proteome</keyword>
<comment type="caution">
    <text evidence="5">The sequence shown here is derived from an EMBL/GenBank/DDBJ whole genome shotgun (WGS) entry which is preliminary data.</text>
</comment>
<evidence type="ECO:0000259" key="4">
    <source>
        <dbReference type="PROSITE" id="PS50897"/>
    </source>
</evidence>
<dbReference type="SMART" id="SM00667">
    <property type="entry name" value="LisH"/>
    <property type="match status" value="1"/>
</dbReference>
<name>A0AA39L7V2_SARSR</name>
<feature type="compositionally biased region" description="Polar residues" evidence="2">
    <location>
        <begin position="23"/>
        <end position="36"/>
    </location>
</feature>
<feature type="region of interest" description="Disordered" evidence="2">
    <location>
        <begin position="161"/>
        <end position="180"/>
    </location>
</feature>
<proteinExistence type="predicted"/>
<feature type="compositionally biased region" description="Low complexity" evidence="2">
    <location>
        <begin position="9"/>
        <end position="22"/>
    </location>
</feature>
<dbReference type="InterPro" id="IPR043136">
    <property type="entry name" value="B30.2/SPRY_sf"/>
</dbReference>
<dbReference type="SMART" id="SM00757">
    <property type="entry name" value="CRA"/>
    <property type="match status" value="1"/>
</dbReference>
<dbReference type="PANTHER" id="PTHR12864">
    <property type="entry name" value="RAN BINDING PROTEIN 9-RELATED"/>
    <property type="match status" value="1"/>
</dbReference>
<dbReference type="InterPro" id="IPR001870">
    <property type="entry name" value="B30.2/SPRY"/>
</dbReference>